<comment type="caution">
    <text evidence="1">The sequence shown here is derived from an EMBL/GenBank/DDBJ whole genome shotgun (WGS) entry which is preliminary data.</text>
</comment>
<dbReference type="EMBL" id="BAAAQN010000023">
    <property type="protein sequence ID" value="GAA2036424.1"/>
    <property type="molecule type" value="Genomic_DNA"/>
</dbReference>
<proteinExistence type="predicted"/>
<dbReference type="SUPFAM" id="SSF56219">
    <property type="entry name" value="DNase I-like"/>
    <property type="match status" value="1"/>
</dbReference>
<dbReference type="InterPro" id="IPR036691">
    <property type="entry name" value="Endo/exonu/phosph_ase_sf"/>
</dbReference>
<reference evidence="2" key="1">
    <citation type="journal article" date="2019" name="Int. J. Syst. Evol. Microbiol.">
        <title>The Global Catalogue of Microorganisms (GCM) 10K type strain sequencing project: providing services to taxonomists for standard genome sequencing and annotation.</title>
        <authorList>
            <consortium name="The Broad Institute Genomics Platform"/>
            <consortium name="The Broad Institute Genome Sequencing Center for Infectious Disease"/>
            <person name="Wu L."/>
            <person name="Ma J."/>
        </authorList>
    </citation>
    <scope>NUCLEOTIDE SEQUENCE [LARGE SCALE GENOMIC DNA]</scope>
    <source>
        <strain evidence="2">JCM 16014</strain>
    </source>
</reference>
<dbReference type="Proteomes" id="UP001500751">
    <property type="component" value="Unassembled WGS sequence"/>
</dbReference>
<name>A0ABP5FXT3_9ACTN</name>
<organism evidence="1 2">
    <name type="scientific">Catenulispora yoronensis</name>
    <dbReference type="NCBI Taxonomy" id="450799"/>
    <lineage>
        <taxon>Bacteria</taxon>
        <taxon>Bacillati</taxon>
        <taxon>Actinomycetota</taxon>
        <taxon>Actinomycetes</taxon>
        <taxon>Catenulisporales</taxon>
        <taxon>Catenulisporaceae</taxon>
        <taxon>Catenulispora</taxon>
    </lineage>
</organism>
<keyword evidence="2" id="KW-1185">Reference proteome</keyword>
<protein>
    <recommendedName>
        <fullName evidence="3">Endonuclease/exonuclease/phosphatase domain-containing protein</fullName>
    </recommendedName>
</protein>
<evidence type="ECO:0000313" key="1">
    <source>
        <dbReference type="EMBL" id="GAA2036424.1"/>
    </source>
</evidence>
<evidence type="ECO:0000313" key="2">
    <source>
        <dbReference type="Proteomes" id="UP001500751"/>
    </source>
</evidence>
<sequence length="457" mass="48323">MPRMIYWNVEDFSDNKFFNRKRKLVNQDKEEYGADPAERIRNILVNTVTAHLPDFIVIVEAVPGVLLAPGTLLDDRGGILLLERLRNNAADPNAAQWALVPPVSTGTGNMAEGVLVYYRHAPNFFFTGPWRWPGGTGPAAPLPAVGAAPAGTIYPPDYRWSFSRPVDNRLVPGGLHNVGQKERTLAGQWLYVVPPAGGAAGPAAPTTFGVAGSRAPFRTTFYDQTANQNYSIFACHTAPGQDGGAQGAAAAPSVQATQTIAALPEVQAVNAAETVVVVGDFNVSLFNAVASAAAYGPFTAAAVGFTQMIAPTAGNPVPGTYPSRGYLGTHIAKAPKATPANTRGYPAFGYISPGTDPIWQYDSIDNGFVRGGAPANATIANIITGAPYPIIPPAAGVPTGFYAYPQMMSSTAAALNVPVGYVLNSKQYEKALPMFQNEDNFGLIRGVSDHLPLVFDF</sequence>
<gene>
    <name evidence="1" type="ORF">GCM10009839_41670</name>
</gene>
<dbReference type="RefSeq" id="WP_344667294.1">
    <property type="nucleotide sequence ID" value="NZ_BAAAQN010000023.1"/>
</dbReference>
<evidence type="ECO:0008006" key="3">
    <source>
        <dbReference type="Google" id="ProtNLM"/>
    </source>
</evidence>
<accession>A0ABP5FXT3</accession>